<keyword evidence="4 6" id="KW-0805">Transcription regulation</keyword>
<dbReference type="Proteomes" id="UP000176755">
    <property type="component" value="Unassembled WGS sequence"/>
</dbReference>
<proteinExistence type="inferred from homology"/>
<keyword evidence="3 6" id="KW-0694">RNA-binding</keyword>
<dbReference type="Pfam" id="PF01029">
    <property type="entry name" value="NusB"/>
    <property type="match status" value="1"/>
</dbReference>
<dbReference type="AlphaFoldDB" id="A0A1G2DYL1"/>
<reference evidence="8 9" key="1">
    <citation type="journal article" date="2016" name="Nat. Commun.">
        <title>Thousands of microbial genomes shed light on interconnected biogeochemical processes in an aquifer system.</title>
        <authorList>
            <person name="Anantharaman K."/>
            <person name="Brown C.T."/>
            <person name="Hug L.A."/>
            <person name="Sharon I."/>
            <person name="Castelle C.J."/>
            <person name="Probst A.J."/>
            <person name="Thomas B.C."/>
            <person name="Singh A."/>
            <person name="Wilkins M.J."/>
            <person name="Karaoz U."/>
            <person name="Brodie E.L."/>
            <person name="Williams K.H."/>
            <person name="Hubbard S.S."/>
            <person name="Banfield J.F."/>
        </authorList>
    </citation>
    <scope>NUCLEOTIDE SEQUENCE [LARGE SCALE GENOMIC DNA]</scope>
</reference>
<dbReference type="NCBIfam" id="TIGR01951">
    <property type="entry name" value="nusB"/>
    <property type="match status" value="1"/>
</dbReference>
<dbReference type="GO" id="GO:0003723">
    <property type="term" value="F:RNA binding"/>
    <property type="evidence" value="ECO:0007669"/>
    <property type="project" value="UniProtKB-UniRule"/>
</dbReference>
<dbReference type="CDD" id="cd00619">
    <property type="entry name" value="Terminator_NusB"/>
    <property type="match status" value="1"/>
</dbReference>
<dbReference type="STRING" id="1801663.A2175_01180"/>
<dbReference type="InterPro" id="IPR035926">
    <property type="entry name" value="NusB-like_sf"/>
</dbReference>
<accession>A0A1G2DYL1</accession>
<gene>
    <name evidence="6" type="primary">nusB</name>
    <name evidence="8" type="ORF">A2175_01180</name>
</gene>
<keyword evidence="2 6" id="KW-0889">Transcription antitermination</keyword>
<name>A0A1G2DYL1_9BACT</name>
<evidence type="ECO:0000259" key="7">
    <source>
        <dbReference type="Pfam" id="PF01029"/>
    </source>
</evidence>
<dbReference type="Gene3D" id="1.10.940.10">
    <property type="entry name" value="NusB-like"/>
    <property type="match status" value="1"/>
</dbReference>
<dbReference type="PANTHER" id="PTHR11078">
    <property type="entry name" value="N UTILIZATION SUBSTANCE PROTEIN B-RELATED"/>
    <property type="match status" value="1"/>
</dbReference>
<comment type="similarity">
    <text evidence="1 6">Belongs to the NusB family.</text>
</comment>
<dbReference type="HAMAP" id="MF_00073">
    <property type="entry name" value="NusB"/>
    <property type="match status" value="1"/>
</dbReference>
<dbReference type="GO" id="GO:0031564">
    <property type="term" value="P:transcription antitermination"/>
    <property type="evidence" value="ECO:0007669"/>
    <property type="project" value="UniProtKB-KW"/>
</dbReference>
<evidence type="ECO:0000313" key="9">
    <source>
        <dbReference type="Proteomes" id="UP000176755"/>
    </source>
</evidence>
<dbReference type="SUPFAM" id="SSF48013">
    <property type="entry name" value="NusB-like"/>
    <property type="match status" value="1"/>
</dbReference>
<dbReference type="PANTHER" id="PTHR11078:SF3">
    <property type="entry name" value="ANTITERMINATION NUSB DOMAIN-CONTAINING PROTEIN"/>
    <property type="match status" value="1"/>
</dbReference>
<evidence type="ECO:0000256" key="3">
    <source>
        <dbReference type="ARBA" id="ARBA00022884"/>
    </source>
</evidence>
<dbReference type="InterPro" id="IPR006027">
    <property type="entry name" value="NusB_RsmB_TIM44"/>
</dbReference>
<organism evidence="8 9">
    <name type="scientific">Candidatus Nealsonbacteria bacterium RBG_13_42_11</name>
    <dbReference type="NCBI Taxonomy" id="1801663"/>
    <lineage>
        <taxon>Bacteria</taxon>
        <taxon>Candidatus Nealsoniibacteriota</taxon>
    </lineage>
</organism>
<evidence type="ECO:0000256" key="6">
    <source>
        <dbReference type="HAMAP-Rule" id="MF_00073"/>
    </source>
</evidence>
<protein>
    <recommendedName>
        <fullName evidence="6">Transcription antitermination protein NusB</fullName>
    </recommendedName>
    <alternativeName>
        <fullName evidence="6">Antitermination factor NusB</fullName>
    </alternativeName>
</protein>
<dbReference type="InterPro" id="IPR011605">
    <property type="entry name" value="NusB_fam"/>
</dbReference>
<evidence type="ECO:0000313" key="8">
    <source>
        <dbReference type="EMBL" id="OGZ18593.1"/>
    </source>
</evidence>
<comment type="function">
    <text evidence="6">Involved in transcription antitermination. Required for transcription of ribosomal RNA (rRNA) genes. Binds specifically to the boxA antiterminator sequence of the ribosomal RNA (rrn) operons.</text>
</comment>
<evidence type="ECO:0000256" key="1">
    <source>
        <dbReference type="ARBA" id="ARBA00005952"/>
    </source>
</evidence>
<feature type="domain" description="NusB/RsmB/TIM44" evidence="7">
    <location>
        <begin position="7"/>
        <end position="133"/>
    </location>
</feature>
<keyword evidence="5 6" id="KW-0804">Transcription</keyword>
<evidence type="ECO:0000256" key="4">
    <source>
        <dbReference type="ARBA" id="ARBA00023015"/>
    </source>
</evidence>
<dbReference type="EMBL" id="MHLY01000010">
    <property type="protein sequence ID" value="OGZ18593.1"/>
    <property type="molecule type" value="Genomic_DNA"/>
</dbReference>
<dbReference type="GO" id="GO:0005829">
    <property type="term" value="C:cytosol"/>
    <property type="evidence" value="ECO:0007669"/>
    <property type="project" value="TreeGrafter"/>
</dbReference>
<sequence length="141" mass="15948">MASRHLSRSIAMQSLYEWDFSGKKGDLEKIVEKNVKEFGPGLEDPSFVWQLVTGVVKHLLKIDKIIEKAAPEWPLDQITIVDRNVLRLGLYELLYENKEEVPPKVAINESIELAKSFGGESSGKFINGVLGTVFKEMEKNE</sequence>
<evidence type="ECO:0000256" key="2">
    <source>
        <dbReference type="ARBA" id="ARBA00022814"/>
    </source>
</evidence>
<comment type="caution">
    <text evidence="8">The sequence shown here is derived from an EMBL/GenBank/DDBJ whole genome shotgun (WGS) entry which is preliminary data.</text>
</comment>
<dbReference type="GO" id="GO:0006353">
    <property type="term" value="P:DNA-templated transcription termination"/>
    <property type="evidence" value="ECO:0007669"/>
    <property type="project" value="UniProtKB-UniRule"/>
</dbReference>
<evidence type="ECO:0000256" key="5">
    <source>
        <dbReference type="ARBA" id="ARBA00023163"/>
    </source>
</evidence>